<sequence length="225" mass="25215">MITIFTDGAARGNPGPGGWGAIILNDDKVKEFGGAKDNTTNNRMELMAVISALESVKNEVEITIYTDSAYVVSGITRWVIGWKKNKWETSKKEDVLNKDLWEKLIFATEHKIIDWKLIKGHSGTPANERCDVIATGFADKNPPVLYNGSLERYGINLGKISKKEINKTKKSKTKAYSYVSMVNDIIKVHKTWEECKTRVHGVSSALYKKSTSPADEEEIIRQFTA</sequence>
<keyword evidence="6 10" id="KW-0479">Metal-binding</keyword>
<dbReference type="PROSITE" id="PS50879">
    <property type="entry name" value="RNASE_H_1"/>
    <property type="match status" value="1"/>
</dbReference>
<dbReference type="Proteomes" id="UP000176558">
    <property type="component" value="Unassembled WGS sequence"/>
</dbReference>
<name>A0A1G2USW4_9BACT</name>
<evidence type="ECO:0000313" key="13">
    <source>
        <dbReference type="Proteomes" id="UP000176558"/>
    </source>
</evidence>
<reference evidence="12 13" key="1">
    <citation type="journal article" date="2016" name="Nat. Commun.">
        <title>Thousands of microbial genomes shed light on interconnected biogeochemical processes in an aquifer system.</title>
        <authorList>
            <person name="Anantharaman K."/>
            <person name="Brown C.T."/>
            <person name="Hug L.A."/>
            <person name="Sharon I."/>
            <person name="Castelle C.J."/>
            <person name="Probst A.J."/>
            <person name="Thomas B.C."/>
            <person name="Singh A."/>
            <person name="Wilkins M.J."/>
            <person name="Karaoz U."/>
            <person name="Brodie E.L."/>
            <person name="Williams K.H."/>
            <person name="Hubbard S.S."/>
            <person name="Banfield J.F."/>
        </authorList>
    </citation>
    <scope>NUCLEOTIDE SEQUENCE [LARGE SCALE GENOMIC DNA]</scope>
</reference>
<dbReference type="InterPro" id="IPR012337">
    <property type="entry name" value="RNaseH-like_sf"/>
</dbReference>
<keyword evidence="10" id="KW-0963">Cytoplasm</keyword>
<protein>
    <recommendedName>
        <fullName evidence="4 10">Ribonuclease H</fullName>
        <shortName evidence="10">RNase H</shortName>
        <ecNumber evidence="4 10">3.1.26.4</ecNumber>
    </recommendedName>
</protein>
<dbReference type="PANTHER" id="PTHR10642">
    <property type="entry name" value="RIBONUCLEASE H1"/>
    <property type="match status" value="1"/>
</dbReference>
<evidence type="ECO:0000256" key="5">
    <source>
        <dbReference type="ARBA" id="ARBA00022722"/>
    </source>
</evidence>
<dbReference type="GO" id="GO:0000287">
    <property type="term" value="F:magnesium ion binding"/>
    <property type="evidence" value="ECO:0007669"/>
    <property type="project" value="UniProtKB-UniRule"/>
</dbReference>
<feature type="binding site" evidence="10">
    <location>
        <position position="45"/>
    </location>
    <ligand>
        <name>Mg(2+)</name>
        <dbReference type="ChEBI" id="CHEBI:18420"/>
        <label>1</label>
    </ligand>
</feature>
<evidence type="ECO:0000256" key="3">
    <source>
        <dbReference type="ARBA" id="ARBA00011245"/>
    </source>
</evidence>
<feature type="binding site" evidence="10">
    <location>
        <position position="67"/>
    </location>
    <ligand>
        <name>Mg(2+)</name>
        <dbReference type="ChEBI" id="CHEBI:18420"/>
        <label>1</label>
    </ligand>
</feature>
<comment type="catalytic activity">
    <reaction evidence="1 10">
        <text>Endonucleolytic cleavage to 5'-phosphomonoester.</text>
        <dbReference type="EC" id="3.1.26.4"/>
    </reaction>
</comment>
<dbReference type="AlphaFoldDB" id="A0A1G2USW4"/>
<feature type="binding site" evidence="10">
    <location>
        <position position="7"/>
    </location>
    <ligand>
        <name>Mg(2+)</name>
        <dbReference type="ChEBI" id="CHEBI:18420"/>
        <label>1</label>
    </ligand>
</feature>
<comment type="subunit">
    <text evidence="3 10">Monomer.</text>
</comment>
<organism evidence="12 13">
    <name type="scientific">Candidatus Zambryskibacteria bacterium RIFCSPLOWO2_12_FULL_39_23</name>
    <dbReference type="NCBI Taxonomy" id="1802776"/>
    <lineage>
        <taxon>Bacteria</taxon>
        <taxon>Candidatus Zambryskiibacteriota</taxon>
    </lineage>
</organism>
<comment type="caution">
    <text evidence="12">The sequence shown here is derived from an EMBL/GenBank/DDBJ whole genome shotgun (WGS) entry which is preliminary data.</text>
</comment>
<dbReference type="Pfam" id="PF00075">
    <property type="entry name" value="RNase_H"/>
    <property type="match status" value="1"/>
</dbReference>
<dbReference type="SUPFAM" id="SSF53098">
    <property type="entry name" value="Ribonuclease H-like"/>
    <property type="match status" value="1"/>
</dbReference>
<dbReference type="GO" id="GO:0005737">
    <property type="term" value="C:cytoplasm"/>
    <property type="evidence" value="ECO:0007669"/>
    <property type="project" value="UniProtKB-SubCell"/>
</dbReference>
<evidence type="ECO:0000259" key="11">
    <source>
        <dbReference type="PROSITE" id="PS50879"/>
    </source>
</evidence>
<comment type="similarity">
    <text evidence="2 10">Belongs to the RNase H family.</text>
</comment>
<evidence type="ECO:0000256" key="2">
    <source>
        <dbReference type="ARBA" id="ARBA00005300"/>
    </source>
</evidence>
<dbReference type="EMBL" id="MHWT01000015">
    <property type="protein sequence ID" value="OHB12475.1"/>
    <property type="molecule type" value="Genomic_DNA"/>
</dbReference>
<dbReference type="PANTHER" id="PTHR10642:SF26">
    <property type="entry name" value="RIBONUCLEASE H1"/>
    <property type="match status" value="1"/>
</dbReference>
<keyword evidence="8 10" id="KW-0378">Hydrolase</keyword>
<evidence type="ECO:0000256" key="1">
    <source>
        <dbReference type="ARBA" id="ARBA00000077"/>
    </source>
</evidence>
<accession>A0A1G2USW4</accession>
<evidence type="ECO:0000256" key="8">
    <source>
        <dbReference type="ARBA" id="ARBA00022801"/>
    </source>
</evidence>
<dbReference type="InterPro" id="IPR002156">
    <property type="entry name" value="RNaseH_domain"/>
</dbReference>
<proteinExistence type="inferred from homology"/>
<feature type="binding site" evidence="10">
    <location>
        <position position="7"/>
    </location>
    <ligand>
        <name>Mg(2+)</name>
        <dbReference type="ChEBI" id="CHEBI:18420"/>
        <label>2</label>
    </ligand>
</feature>
<dbReference type="InterPro" id="IPR036397">
    <property type="entry name" value="RNaseH_sf"/>
</dbReference>
<evidence type="ECO:0000256" key="9">
    <source>
        <dbReference type="ARBA" id="ARBA00022842"/>
    </source>
</evidence>
<dbReference type="CDD" id="cd09278">
    <property type="entry name" value="RNase_HI_prokaryote_like"/>
    <property type="match status" value="1"/>
</dbReference>
<gene>
    <name evidence="10" type="primary">rnhA</name>
    <name evidence="12" type="ORF">A3G99_00085</name>
</gene>
<dbReference type="InterPro" id="IPR022892">
    <property type="entry name" value="RNaseHI"/>
</dbReference>
<evidence type="ECO:0000256" key="10">
    <source>
        <dbReference type="HAMAP-Rule" id="MF_00042"/>
    </source>
</evidence>
<evidence type="ECO:0000256" key="4">
    <source>
        <dbReference type="ARBA" id="ARBA00012180"/>
    </source>
</evidence>
<evidence type="ECO:0000256" key="6">
    <source>
        <dbReference type="ARBA" id="ARBA00022723"/>
    </source>
</evidence>
<evidence type="ECO:0000313" key="12">
    <source>
        <dbReference type="EMBL" id="OHB12475.1"/>
    </source>
</evidence>
<dbReference type="EC" id="3.1.26.4" evidence="4 10"/>
<dbReference type="Gene3D" id="3.30.420.10">
    <property type="entry name" value="Ribonuclease H-like superfamily/Ribonuclease H"/>
    <property type="match status" value="1"/>
</dbReference>
<comment type="function">
    <text evidence="10">Endonuclease that specifically degrades the RNA of RNA-DNA hybrids.</text>
</comment>
<feature type="binding site" evidence="10">
    <location>
        <position position="131"/>
    </location>
    <ligand>
        <name>Mg(2+)</name>
        <dbReference type="ChEBI" id="CHEBI:18420"/>
        <label>2</label>
    </ligand>
</feature>
<dbReference type="GO" id="GO:0043137">
    <property type="term" value="P:DNA replication, removal of RNA primer"/>
    <property type="evidence" value="ECO:0007669"/>
    <property type="project" value="TreeGrafter"/>
</dbReference>
<feature type="domain" description="RNase H type-1" evidence="11">
    <location>
        <begin position="1"/>
        <end position="139"/>
    </location>
</feature>
<keyword evidence="7 10" id="KW-0255">Endonuclease</keyword>
<dbReference type="HAMAP" id="MF_00042">
    <property type="entry name" value="RNase_H"/>
    <property type="match status" value="1"/>
</dbReference>
<dbReference type="GO" id="GO:0004523">
    <property type="term" value="F:RNA-DNA hybrid ribonuclease activity"/>
    <property type="evidence" value="ECO:0007669"/>
    <property type="project" value="UniProtKB-UniRule"/>
</dbReference>
<dbReference type="InterPro" id="IPR050092">
    <property type="entry name" value="RNase_H"/>
</dbReference>
<keyword evidence="9 10" id="KW-0460">Magnesium</keyword>
<dbReference type="GO" id="GO:0003676">
    <property type="term" value="F:nucleic acid binding"/>
    <property type="evidence" value="ECO:0007669"/>
    <property type="project" value="InterPro"/>
</dbReference>
<evidence type="ECO:0000256" key="7">
    <source>
        <dbReference type="ARBA" id="ARBA00022759"/>
    </source>
</evidence>
<dbReference type="NCBIfam" id="NF001236">
    <property type="entry name" value="PRK00203.1"/>
    <property type="match status" value="1"/>
</dbReference>
<keyword evidence="5 10" id="KW-0540">Nuclease</keyword>
<comment type="cofactor">
    <cofactor evidence="10">
        <name>Mg(2+)</name>
        <dbReference type="ChEBI" id="CHEBI:18420"/>
    </cofactor>
    <text evidence="10">Binds 1 Mg(2+) ion per subunit. May bind a second metal ion at a regulatory site, or after substrate binding.</text>
</comment>
<comment type="subcellular location">
    <subcellularLocation>
        <location evidence="10">Cytoplasm</location>
    </subcellularLocation>
</comment>